<gene>
    <name evidence="1" type="ORF">CIB87_10795</name>
</gene>
<reference evidence="1 2" key="1">
    <citation type="submission" date="2017-07" db="EMBL/GenBank/DDBJ databases">
        <title>Isolation and development of strain Bacillus megaterium SR7 for enhanced growth and metabolite production under supercritical carbon dioxide.</title>
        <authorList>
            <person name="Freedman A.J.E."/>
            <person name="Peet K.C."/>
            <person name="Boock J.T."/>
            <person name="Penn K."/>
            <person name="Prather K.L.J."/>
            <person name="Thompson J.R."/>
        </authorList>
    </citation>
    <scope>NUCLEOTIDE SEQUENCE [LARGE SCALE GENOMIC DNA]</scope>
    <source>
        <strain evidence="1 2">SR7</strain>
    </source>
</reference>
<name>A0AA86LTY6_PRIMG</name>
<protein>
    <submittedName>
        <fullName evidence="1">Uncharacterized protein</fullName>
    </submittedName>
</protein>
<dbReference type="AlphaFoldDB" id="A0AA86LTY6"/>
<proteinExistence type="predicted"/>
<organism evidence="1 2">
    <name type="scientific">Priestia megaterium</name>
    <name type="common">Bacillus megaterium</name>
    <dbReference type="NCBI Taxonomy" id="1404"/>
    <lineage>
        <taxon>Bacteria</taxon>
        <taxon>Bacillati</taxon>
        <taxon>Bacillota</taxon>
        <taxon>Bacilli</taxon>
        <taxon>Bacillales</taxon>
        <taxon>Bacillaceae</taxon>
        <taxon>Priestia</taxon>
    </lineage>
</organism>
<evidence type="ECO:0000313" key="2">
    <source>
        <dbReference type="Proteomes" id="UP000253834"/>
    </source>
</evidence>
<dbReference type="RefSeq" id="WP_114895490.1">
    <property type="nucleotide sequence ID" value="NZ_CP022674.1"/>
</dbReference>
<dbReference type="EMBL" id="CP022674">
    <property type="protein sequence ID" value="AXI29474.1"/>
    <property type="molecule type" value="Genomic_DNA"/>
</dbReference>
<dbReference type="Proteomes" id="UP000253834">
    <property type="component" value="Chromosome"/>
</dbReference>
<accession>A0AA86LTY6</accession>
<sequence length="61" mass="7139">MDKYDVFYEMKKYFQQTGQVMDPHVFASQFKGAFTTTEGVEGILMFDQYLNNEVRNRGSIS</sequence>
<evidence type="ECO:0000313" key="1">
    <source>
        <dbReference type="EMBL" id="AXI29474.1"/>
    </source>
</evidence>